<dbReference type="SUPFAM" id="SSF51905">
    <property type="entry name" value="FAD/NAD(P)-binding domain"/>
    <property type="match status" value="1"/>
</dbReference>
<evidence type="ECO:0000256" key="2">
    <source>
        <dbReference type="ARBA" id="ARBA00022630"/>
    </source>
</evidence>
<comment type="cofactor">
    <cofactor evidence="1">
        <name>FAD</name>
        <dbReference type="ChEBI" id="CHEBI:57692"/>
    </cofactor>
</comment>
<keyword evidence="3" id="KW-0274">FAD</keyword>
<name>A0A7W9UM80_9NOCA</name>
<dbReference type="RefSeq" id="WP_040753294.1">
    <property type="nucleotide sequence ID" value="NZ_JACHIT010000002.1"/>
</dbReference>
<dbReference type="Pfam" id="PF21274">
    <property type="entry name" value="Rng_hyd_C"/>
    <property type="match status" value="1"/>
</dbReference>
<dbReference type="GO" id="GO:0071949">
    <property type="term" value="F:FAD binding"/>
    <property type="evidence" value="ECO:0007669"/>
    <property type="project" value="InterPro"/>
</dbReference>
<comment type="caution">
    <text evidence="5">The sequence shown here is derived from an EMBL/GenBank/DDBJ whole genome shotgun (WGS) entry which is preliminary data.</text>
</comment>
<dbReference type="Gene3D" id="3.50.50.60">
    <property type="entry name" value="FAD/NAD(P)-binding domain"/>
    <property type="match status" value="1"/>
</dbReference>
<keyword evidence="2" id="KW-0285">Flavoprotein</keyword>
<dbReference type="Gene3D" id="3.40.30.120">
    <property type="match status" value="1"/>
</dbReference>
<dbReference type="PANTHER" id="PTHR43004:SF19">
    <property type="entry name" value="BINDING MONOOXYGENASE, PUTATIVE (JCVI)-RELATED"/>
    <property type="match status" value="1"/>
</dbReference>
<evidence type="ECO:0000259" key="4">
    <source>
        <dbReference type="Pfam" id="PF01494"/>
    </source>
</evidence>
<keyword evidence="6" id="KW-1185">Reference proteome</keyword>
<dbReference type="InterPro" id="IPR002938">
    <property type="entry name" value="FAD-bd"/>
</dbReference>
<dbReference type="InterPro" id="IPR036188">
    <property type="entry name" value="FAD/NAD-bd_sf"/>
</dbReference>
<organism evidence="5 6">
    <name type="scientific">Nocardia transvalensis</name>
    <dbReference type="NCBI Taxonomy" id="37333"/>
    <lineage>
        <taxon>Bacteria</taxon>
        <taxon>Bacillati</taxon>
        <taxon>Actinomycetota</taxon>
        <taxon>Actinomycetes</taxon>
        <taxon>Mycobacteriales</taxon>
        <taxon>Nocardiaceae</taxon>
        <taxon>Nocardia</taxon>
    </lineage>
</organism>
<gene>
    <name evidence="5" type="ORF">BJY24_007230</name>
</gene>
<evidence type="ECO:0000313" key="5">
    <source>
        <dbReference type="EMBL" id="MBB5918318.1"/>
    </source>
</evidence>
<feature type="domain" description="FAD-binding" evidence="4">
    <location>
        <begin position="6"/>
        <end position="341"/>
    </location>
</feature>
<dbReference type="Pfam" id="PF01494">
    <property type="entry name" value="FAD_binding_3"/>
    <property type="match status" value="1"/>
</dbReference>
<evidence type="ECO:0000256" key="3">
    <source>
        <dbReference type="ARBA" id="ARBA00022827"/>
    </source>
</evidence>
<dbReference type="Gene3D" id="3.30.70.2450">
    <property type="match status" value="1"/>
</dbReference>
<reference evidence="5 6" key="1">
    <citation type="submission" date="2020-08" db="EMBL/GenBank/DDBJ databases">
        <title>Sequencing the genomes of 1000 actinobacteria strains.</title>
        <authorList>
            <person name="Klenk H.-P."/>
        </authorList>
    </citation>
    <scope>NUCLEOTIDE SEQUENCE [LARGE SCALE GENOMIC DNA]</scope>
    <source>
        <strain evidence="5 6">DSM 43582</strain>
    </source>
</reference>
<dbReference type="PANTHER" id="PTHR43004">
    <property type="entry name" value="TRK SYSTEM POTASSIUM UPTAKE PROTEIN"/>
    <property type="match status" value="1"/>
</dbReference>
<dbReference type="GO" id="GO:0016709">
    <property type="term" value="F:oxidoreductase activity, acting on paired donors, with incorporation or reduction of molecular oxygen, NAD(P)H as one donor, and incorporation of one atom of oxygen"/>
    <property type="evidence" value="ECO:0007669"/>
    <property type="project" value="UniProtKB-ARBA"/>
</dbReference>
<protein>
    <submittedName>
        <fullName evidence="5">2-polyprenyl-6-methoxyphenol hydroxylase-like FAD-dependent oxidoreductase</fullName>
    </submittedName>
</protein>
<dbReference type="AlphaFoldDB" id="A0A7W9UM80"/>
<dbReference type="InterPro" id="IPR050641">
    <property type="entry name" value="RIFMO-like"/>
</dbReference>
<proteinExistence type="predicted"/>
<sequence>MTETTEADVIVVGAGPSGLMMAGDLACMGHDVVVLEKRVKSNSNLTRAFSVHARALDQLAVRGLAAEIIEAGMPVDALPLVGALDIEFGKLDTTFPFMLVVPQFVVERALEARAVAAGARFFHDREVVELDQDRNGVRVMTVRGSDGPSERQEWSARYAVGADGIYSRVRESLGIEFPGESVLSSVIIADSKVEFPPEKGLAIEANGHGFSFVCPIEDGYYRVLAWNNGTPEFVSKEVDFSRLAELCDVVFDRPVGLHSPRWISRFHSDERQASKYREERAFLVGDAAHVHSPAGGLGMNVGLQDVANLSWRLSRALRTGDARVLDDYEPEMRPIGTRAMADSGNLVRGAVRLSSVPAPVRWAFLAVANNSGSFGRRYALGIATALSGIRTTCGATGEDGVGEFWNGAALAGEVQTHLRAGQFVLATPWATATTRAAGRSGDLGVVVSPLCRDKALLVRPDGYIAWRGSPDSADLVRKVAEYAPAHEVRAA</sequence>
<evidence type="ECO:0000256" key="1">
    <source>
        <dbReference type="ARBA" id="ARBA00001974"/>
    </source>
</evidence>
<accession>A0A7W9UM80</accession>
<dbReference type="EMBL" id="JACHIT010000002">
    <property type="protein sequence ID" value="MBB5918318.1"/>
    <property type="molecule type" value="Genomic_DNA"/>
</dbReference>
<dbReference type="Proteomes" id="UP000540412">
    <property type="component" value="Unassembled WGS sequence"/>
</dbReference>
<dbReference type="PRINTS" id="PR00420">
    <property type="entry name" value="RNGMNOXGNASE"/>
</dbReference>
<evidence type="ECO:0000313" key="6">
    <source>
        <dbReference type="Proteomes" id="UP000540412"/>
    </source>
</evidence>